<keyword evidence="1" id="KW-0732">Signal</keyword>
<feature type="signal peptide" evidence="1">
    <location>
        <begin position="1"/>
        <end position="19"/>
    </location>
</feature>
<evidence type="ECO:0000313" key="3">
    <source>
        <dbReference type="Proteomes" id="UP001141327"/>
    </source>
</evidence>
<evidence type="ECO:0000256" key="1">
    <source>
        <dbReference type="SAM" id="SignalP"/>
    </source>
</evidence>
<dbReference type="Proteomes" id="UP001141327">
    <property type="component" value="Unassembled WGS sequence"/>
</dbReference>
<gene>
    <name evidence="2" type="ORF">PAPYR_8241</name>
</gene>
<reference evidence="2" key="1">
    <citation type="journal article" date="2022" name="bioRxiv">
        <title>Genomics of Preaxostyla Flagellates Illuminates Evolutionary Transitions and the Path Towards Mitochondrial Loss.</title>
        <authorList>
            <person name="Novak L.V.F."/>
            <person name="Treitli S.C."/>
            <person name="Pyrih J."/>
            <person name="Halakuc P."/>
            <person name="Pipaliya S.V."/>
            <person name="Vacek V."/>
            <person name="Brzon O."/>
            <person name="Soukal P."/>
            <person name="Eme L."/>
            <person name="Dacks J.B."/>
            <person name="Karnkowska A."/>
            <person name="Elias M."/>
            <person name="Hampl V."/>
        </authorList>
    </citation>
    <scope>NUCLEOTIDE SEQUENCE</scope>
    <source>
        <strain evidence="2">RCP-MX</strain>
    </source>
</reference>
<name>A0ABQ8UB27_9EUKA</name>
<dbReference type="EMBL" id="JAPMOS010000068">
    <property type="protein sequence ID" value="KAJ4456504.1"/>
    <property type="molecule type" value="Genomic_DNA"/>
</dbReference>
<feature type="chain" id="PRO_5046933181" evidence="1">
    <location>
        <begin position="20"/>
        <end position="389"/>
    </location>
</feature>
<evidence type="ECO:0000313" key="2">
    <source>
        <dbReference type="EMBL" id="KAJ4456504.1"/>
    </source>
</evidence>
<comment type="caution">
    <text evidence="2">The sequence shown here is derived from an EMBL/GenBank/DDBJ whole genome shotgun (WGS) entry which is preliminary data.</text>
</comment>
<sequence length="389" mass="42264">MRFLRVVFLLFLFGLVAQGEEQSFSMTESLSFTPEHPFYARMFVPDPLSPASKCLHLRISESAVPLESFWLGEEDFNSVKASPSAPIPVEPRMAASQCCQPGLPDHLCTFTQCDISVPTAVLATVHPLLYLVIRPAPEDDKSPAALPAGPVPVSVLMEYDQNHCRRPDRIHISTTQSETVTVTPAQPLVLHYTMLPFGTVDVVVHASSSAWTPAPKKAGSRLRPGVEPMPALLVYVMGAPALGRLMAGVPFDDIPELRGVALAGHSAAIRFSMDKIKKRADGPRPGEDLYVVGVPVTALARPDIAGSREETARYLKNLQPAQYGPLEPAGAAIPTTFSSQFYKTADRGASTPTTDLSRTALPADDVGKGWKVTLFEYLSLGFLMFNYMQ</sequence>
<protein>
    <submittedName>
        <fullName evidence="2">Uncharacterized protein</fullName>
    </submittedName>
</protein>
<proteinExistence type="predicted"/>
<organism evidence="2 3">
    <name type="scientific">Paratrimastix pyriformis</name>
    <dbReference type="NCBI Taxonomy" id="342808"/>
    <lineage>
        <taxon>Eukaryota</taxon>
        <taxon>Metamonada</taxon>
        <taxon>Preaxostyla</taxon>
        <taxon>Paratrimastigidae</taxon>
        <taxon>Paratrimastix</taxon>
    </lineage>
</organism>
<keyword evidence="3" id="KW-1185">Reference proteome</keyword>
<accession>A0ABQ8UB27</accession>